<dbReference type="PANTHER" id="PTHR12565">
    <property type="entry name" value="STEROL REGULATORY ELEMENT-BINDING PROTEIN"/>
    <property type="match status" value="1"/>
</dbReference>
<dbReference type="Gene3D" id="4.10.280.10">
    <property type="entry name" value="Helix-loop-helix DNA-binding domain"/>
    <property type="match status" value="1"/>
</dbReference>
<proteinExistence type="predicted"/>
<dbReference type="PROSITE" id="PS50888">
    <property type="entry name" value="BHLH"/>
    <property type="match status" value="1"/>
</dbReference>
<feature type="compositionally biased region" description="Low complexity" evidence="5">
    <location>
        <begin position="51"/>
        <end position="61"/>
    </location>
</feature>
<name>A0A445A8R2_ARAHY</name>
<dbReference type="CDD" id="cd18919">
    <property type="entry name" value="bHLH_AtBPE_like"/>
    <property type="match status" value="1"/>
</dbReference>
<evidence type="ECO:0000256" key="3">
    <source>
        <dbReference type="ARBA" id="ARBA00023163"/>
    </source>
</evidence>
<organism evidence="7 8">
    <name type="scientific">Arachis hypogaea</name>
    <name type="common">Peanut</name>
    <dbReference type="NCBI Taxonomy" id="3818"/>
    <lineage>
        <taxon>Eukaryota</taxon>
        <taxon>Viridiplantae</taxon>
        <taxon>Streptophyta</taxon>
        <taxon>Embryophyta</taxon>
        <taxon>Tracheophyta</taxon>
        <taxon>Spermatophyta</taxon>
        <taxon>Magnoliopsida</taxon>
        <taxon>eudicotyledons</taxon>
        <taxon>Gunneridae</taxon>
        <taxon>Pentapetalae</taxon>
        <taxon>rosids</taxon>
        <taxon>fabids</taxon>
        <taxon>Fabales</taxon>
        <taxon>Fabaceae</taxon>
        <taxon>Papilionoideae</taxon>
        <taxon>50 kb inversion clade</taxon>
        <taxon>dalbergioids sensu lato</taxon>
        <taxon>Dalbergieae</taxon>
        <taxon>Pterocarpus clade</taxon>
        <taxon>Arachis</taxon>
    </lineage>
</organism>
<evidence type="ECO:0000313" key="8">
    <source>
        <dbReference type="Proteomes" id="UP000289738"/>
    </source>
</evidence>
<evidence type="ECO:0000256" key="1">
    <source>
        <dbReference type="ARBA" id="ARBA00004123"/>
    </source>
</evidence>
<dbReference type="FunFam" id="4.10.280.10:FF:000002">
    <property type="entry name" value="Basic helix-loop-helix transcription factor"/>
    <property type="match status" value="1"/>
</dbReference>
<evidence type="ECO:0000256" key="4">
    <source>
        <dbReference type="ARBA" id="ARBA00023242"/>
    </source>
</evidence>
<dbReference type="Pfam" id="PF00010">
    <property type="entry name" value="HLH"/>
    <property type="match status" value="1"/>
</dbReference>
<dbReference type="SMR" id="A0A445A8R2"/>
<evidence type="ECO:0000259" key="6">
    <source>
        <dbReference type="PROSITE" id="PS50888"/>
    </source>
</evidence>
<keyword evidence="8" id="KW-1185">Reference proteome</keyword>
<keyword evidence="4" id="KW-0539">Nucleus</keyword>
<dbReference type="PANTHER" id="PTHR12565:SF184">
    <property type="entry name" value="BHLH TRANSCRIPTION FACTOR"/>
    <property type="match status" value="1"/>
</dbReference>
<dbReference type="InterPro" id="IPR011598">
    <property type="entry name" value="bHLH_dom"/>
</dbReference>
<dbReference type="Proteomes" id="UP000289738">
    <property type="component" value="Chromosome B03"/>
</dbReference>
<dbReference type="STRING" id="3818.A0A445A8R2"/>
<keyword evidence="3" id="KW-0804">Transcription</keyword>
<evidence type="ECO:0000313" key="7">
    <source>
        <dbReference type="EMBL" id="RYR22799.1"/>
    </source>
</evidence>
<comment type="caution">
    <text evidence="7">The sequence shown here is derived from an EMBL/GenBank/DDBJ whole genome shotgun (WGS) entry which is preliminary data.</text>
</comment>
<evidence type="ECO:0000256" key="2">
    <source>
        <dbReference type="ARBA" id="ARBA00023015"/>
    </source>
</evidence>
<evidence type="ECO:0000256" key="5">
    <source>
        <dbReference type="SAM" id="MobiDB-lite"/>
    </source>
</evidence>
<dbReference type="SUPFAM" id="SSF47459">
    <property type="entry name" value="HLH, helix-loop-helix DNA-binding domain"/>
    <property type="match status" value="1"/>
</dbReference>
<feature type="compositionally biased region" description="Polar residues" evidence="5">
    <location>
        <begin position="110"/>
        <end position="121"/>
    </location>
</feature>
<dbReference type="InterPro" id="IPR024097">
    <property type="entry name" value="bHLH_ZIP_TF"/>
</dbReference>
<dbReference type="GO" id="GO:0005634">
    <property type="term" value="C:nucleus"/>
    <property type="evidence" value="ECO:0007669"/>
    <property type="project" value="UniProtKB-SubCell"/>
</dbReference>
<reference evidence="7 8" key="1">
    <citation type="submission" date="2019-01" db="EMBL/GenBank/DDBJ databases">
        <title>Sequencing of cultivated peanut Arachis hypogaea provides insights into genome evolution and oil improvement.</title>
        <authorList>
            <person name="Chen X."/>
        </authorList>
    </citation>
    <scope>NUCLEOTIDE SEQUENCE [LARGE SCALE GENOMIC DNA]</scope>
    <source>
        <strain evidence="8">cv. Fuhuasheng</strain>
        <tissue evidence="7">Leaves</tissue>
    </source>
</reference>
<keyword evidence="2" id="KW-0805">Transcription regulation</keyword>
<dbReference type="EMBL" id="SDMP01000013">
    <property type="protein sequence ID" value="RYR22799.1"/>
    <property type="molecule type" value="Genomic_DNA"/>
</dbReference>
<dbReference type="GO" id="GO:0003700">
    <property type="term" value="F:DNA-binding transcription factor activity"/>
    <property type="evidence" value="ECO:0007669"/>
    <property type="project" value="TreeGrafter"/>
</dbReference>
<protein>
    <recommendedName>
        <fullName evidence="6">BHLH domain-containing protein</fullName>
    </recommendedName>
</protein>
<feature type="compositionally biased region" description="Basic and acidic residues" evidence="5">
    <location>
        <begin position="86"/>
        <end position="107"/>
    </location>
</feature>
<dbReference type="SMART" id="SM00353">
    <property type="entry name" value="HLH"/>
    <property type="match status" value="1"/>
</dbReference>
<dbReference type="OrthoDB" id="1915602at2759"/>
<feature type="domain" description="BHLH" evidence="6">
    <location>
        <begin position="137"/>
        <end position="187"/>
    </location>
</feature>
<dbReference type="Gramene" id="arahy.Tifrunner.gnm2.ann2.Ah13g085000.1">
    <property type="protein sequence ID" value="arahy.Tifrunner.gnm2.ann2.Ah13g085000.1-CDS"/>
    <property type="gene ID" value="arahy.Tifrunner.gnm2.ann2.Ah13g085000"/>
</dbReference>
<comment type="subcellular location">
    <subcellularLocation>
        <location evidence="1">Nucleus</location>
    </subcellularLocation>
</comment>
<accession>A0A445A8R2</accession>
<dbReference type="GO" id="GO:0046983">
    <property type="term" value="F:protein dimerization activity"/>
    <property type="evidence" value="ECO:0007669"/>
    <property type="project" value="InterPro"/>
</dbReference>
<dbReference type="InterPro" id="IPR036638">
    <property type="entry name" value="HLH_DNA-bd_sf"/>
</dbReference>
<sequence length="349" mass="38756">MLHCVNMTVLERQQARTKKCIQQDLQDNGSSLFDVFSDDYSSLIHMPPAPSSSSAISSFVSPKKRKSESHKVVVAQQSHTKKEKRVKVSAEEDSSKMSEQITNKDEVASAENSIKGSTSEPHNNKPDYIHVRARRGQATDSHSLAERVRREKISERMKYLQDLVPGCNKITGKAGMLDEIINYVQSLQRQVEFLSMKLAAVNPRLELNVDDLFAKEVFPACAPNFEGIGMGSSEMTNNPAAYLDFNSVQQLVSCSNGLINNIGMNMTPSPDMGLRKTIAAPLSVSLPETFLDSSSCFNQVLPPSIWEGEFQIQNLYNVAFDQPRTSSFPPSHPFTGLVEASNLKMEMDM</sequence>
<gene>
    <name evidence="7" type="ORF">Ahy_B03g068100</name>
</gene>
<feature type="region of interest" description="Disordered" evidence="5">
    <location>
        <begin position="47"/>
        <end position="126"/>
    </location>
</feature>
<dbReference type="AlphaFoldDB" id="A0A445A8R2"/>